<keyword evidence="4" id="KW-1185">Reference proteome</keyword>
<accession>A0A5C5YMM5</accession>
<evidence type="ECO:0000313" key="3">
    <source>
        <dbReference type="EMBL" id="TWT76191.1"/>
    </source>
</evidence>
<protein>
    <recommendedName>
        <fullName evidence="5">DUF1549 domain-containing protein</fullName>
    </recommendedName>
</protein>
<dbReference type="Proteomes" id="UP000315010">
    <property type="component" value="Unassembled WGS sequence"/>
</dbReference>
<evidence type="ECO:0000256" key="2">
    <source>
        <dbReference type="SAM" id="Phobius"/>
    </source>
</evidence>
<feature type="transmembrane region" description="Helical" evidence="2">
    <location>
        <begin position="67"/>
        <end position="86"/>
    </location>
</feature>
<sequence>MSRELTPTEEQAVDALITEVYGTSPPDLSQQILTRLREETVVAPQVRTKKDEAQPIRKAKPNGSRSWWILATAASIAALLIGAMFVRNARQRQVAINGSDVPSTNLAIEANSSDAPSSANQRTHKPQSPPKRTNSMQQAVVLNQGAKADQLDRDIKENDSSEVFQSPREPDAIQPITLVSKQIGLGLRDYWVSVAVEPTEDAAVIEVADRLSETFGIEVPPTSIESVESFDAFLAEPQNAVAVASQLLMQVTEGGLARLDRQNQTNLSNDLASCFKLAQPFDRLIAGWLSKKGPTSDAWWKANSANQESPRAKHSMARRIAKLTMNVDLRCIRCHDAKIESRGKQSEYWSFVGLMAQRPGQDVFYETANGTQKMVEAVVPPTWLGQTNRDDGAINSLDQFASGLVGSRELAKGTINAIWELVNGRPLVGSVVDLSTTPHTDSLLELQDNLVDDLLASNFDLGRSLALVVTSPAARRSVPETLDPTRSTLASLQELELANEKVSAFAAASPRHRKVSLAKKIEFANRSFADKVDGSRLDVAERSSLLAQIFGEDSDTSKRSQPQASTKAHPKLEAYPYRAEALPLNWLDSVAGLDEQIRHLGYVASLEEVPRKVTNVATQMQTAGVARPLILHRVWWMIHP</sequence>
<feature type="region of interest" description="Disordered" evidence="1">
    <location>
        <begin position="111"/>
        <end position="135"/>
    </location>
</feature>
<reference evidence="3 4" key="1">
    <citation type="submission" date="2019-02" db="EMBL/GenBank/DDBJ databases">
        <title>Deep-cultivation of Planctomycetes and their phenomic and genomic characterization uncovers novel biology.</title>
        <authorList>
            <person name="Wiegand S."/>
            <person name="Jogler M."/>
            <person name="Boedeker C."/>
            <person name="Pinto D."/>
            <person name="Vollmers J."/>
            <person name="Rivas-Marin E."/>
            <person name="Kohn T."/>
            <person name="Peeters S.H."/>
            <person name="Heuer A."/>
            <person name="Rast P."/>
            <person name="Oberbeckmann S."/>
            <person name="Bunk B."/>
            <person name="Jeske O."/>
            <person name="Meyerdierks A."/>
            <person name="Storesund J.E."/>
            <person name="Kallscheuer N."/>
            <person name="Luecker S."/>
            <person name="Lage O.M."/>
            <person name="Pohl T."/>
            <person name="Merkel B.J."/>
            <person name="Hornburger P."/>
            <person name="Mueller R.-W."/>
            <person name="Bruemmer F."/>
            <person name="Labrenz M."/>
            <person name="Spormann A.M."/>
            <person name="Op Den Camp H."/>
            <person name="Overmann J."/>
            <person name="Amann R."/>
            <person name="Jetten M.S.M."/>
            <person name="Mascher T."/>
            <person name="Medema M.H."/>
            <person name="Devos D.P."/>
            <person name="Kaster A.-K."/>
            <person name="Ovreas L."/>
            <person name="Rohde M."/>
            <person name="Galperin M.Y."/>
            <person name="Jogler C."/>
        </authorList>
    </citation>
    <scope>NUCLEOTIDE SEQUENCE [LARGE SCALE GENOMIC DNA]</scope>
    <source>
        <strain evidence="3 4">CA13</strain>
    </source>
</reference>
<organism evidence="3 4">
    <name type="scientific">Novipirellula herctigrandis</name>
    <dbReference type="NCBI Taxonomy" id="2527986"/>
    <lineage>
        <taxon>Bacteria</taxon>
        <taxon>Pseudomonadati</taxon>
        <taxon>Planctomycetota</taxon>
        <taxon>Planctomycetia</taxon>
        <taxon>Pirellulales</taxon>
        <taxon>Pirellulaceae</taxon>
        <taxon>Novipirellula</taxon>
    </lineage>
</organism>
<comment type="caution">
    <text evidence="3">The sequence shown here is derived from an EMBL/GenBank/DDBJ whole genome shotgun (WGS) entry which is preliminary data.</text>
</comment>
<evidence type="ECO:0000256" key="1">
    <source>
        <dbReference type="SAM" id="MobiDB-lite"/>
    </source>
</evidence>
<dbReference type="RefSeq" id="WP_146404000.1">
    <property type="nucleotide sequence ID" value="NZ_SJPJ01000002.1"/>
</dbReference>
<keyword evidence="2" id="KW-0812">Transmembrane</keyword>
<keyword evidence="2" id="KW-0472">Membrane</keyword>
<gene>
    <name evidence="3" type="ORF">CA13_66820</name>
</gene>
<keyword evidence="2" id="KW-1133">Transmembrane helix</keyword>
<dbReference type="EMBL" id="SJPJ01000002">
    <property type="protein sequence ID" value="TWT76191.1"/>
    <property type="molecule type" value="Genomic_DNA"/>
</dbReference>
<feature type="region of interest" description="Disordered" evidence="1">
    <location>
        <begin position="551"/>
        <end position="571"/>
    </location>
</feature>
<proteinExistence type="predicted"/>
<feature type="compositionally biased region" description="Polar residues" evidence="1">
    <location>
        <begin position="111"/>
        <end position="121"/>
    </location>
</feature>
<evidence type="ECO:0008006" key="5">
    <source>
        <dbReference type="Google" id="ProtNLM"/>
    </source>
</evidence>
<evidence type="ECO:0000313" key="4">
    <source>
        <dbReference type="Proteomes" id="UP000315010"/>
    </source>
</evidence>
<name>A0A5C5YMM5_9BACT</name>
<dbReference type="AlphaFoldDB" id="A0A5C5YMM5"/>
<dbReference type="OrthoDB" id="223445at2"/>